<evidence type="ECO:0000313" key="1">
    <source>
        <dbReference type="EMBL" id="SUX47661.1"/>
    </source>
</evidence>
<evidence type="ECO:0000313" key="2">
    <source>
        <dbReference type="Proteomes" id="UP000254282"/>
    </source>
</evidence>
<dbReference type="EMBL" id="UFVR01000004">
    <property type="protein sequence ID" value="SUX47661.1"/>
    <property type="molecule type" value="Genomic_DNA"/>
</dbReference>
<protein>
    <submittedName>
        <fullName evidence="1">Uncharacterized protein</fullName>
    </submittedName>
</protein>
<reference evidence="1 2" key="1">
    <citation type="submission" date="2018-06" db="EMBL/GenBank/DDBJ databases">
        <authorList>
            <consortium name="Pathogen Informatics"/>
            <person name="Doyle S."/>
        </authorList>
    </citation>
    <scope>NUCLEOTIDE SEQUENCE [LARGE SCALE GENOMIC DNA]</scope>
    <source>
        <strain evidence="1 2">NCTC13532</strain>
    </source>
</reference>
<organism evidence="1 2">
    <name type="scientific">Chryseobacterium indoltheticum</name>
    <dbReference type="NCBI Taxonomy" id="254"/>
    <lineage>
        <taxon>Bacteria</taxon>
        <taxon>Pseudomonadati</taxon>
        <taxon>Bacteroidota</taxon>
        <taxon>Flavobacteriia</taxon>
        <taxon>Flavobacteriales</taxon>
        <taxon>Weeksellaceae</taxon>
        <taxon>Chryseobacterium group</taxon>
        <taxon>Chryseobacterium</taxon>
    </lineage>
</organism>
<dbReference type="RefSeq" id="WP_115621016.1">
    <property type="nucleotide sequence ID" value="NZ_UFVR01000004.1"/>
</dbReference>
<dbReference type="AlphaFoldDB" id="A0A381FM82"/>
<name>A0A381FM82_9FLAO</name>
<gene>
    <name evidence="1" type="ORF">NCTC13532_03243</name>
</gene>
<accession>A0A381FM82</accession>
<dbReference type="Proteomes" id="UP000254282">
    <property type="component" value="Unassembled WGS sequence"/>
</dbReference>
<dbReference type="STRING" id="254.SAMN05421682_105253"/>
<proteinExistence type="predicted"/>
<sequence>MKKLCSFFIILLFSISPSQELKNFEIPKGYEKILETKGDLDKDGKDETVIVFNTNIKKESEGFERRFYILKNINGKLKIWKENSSVIIDSKYGFYPEDNKLDIQIKNNCLIISQLFFTNSRHSDTSKYTFRFQNGDFYLIGSKYQLDDTCDYNFTYEVNFSTGKTIVDEQFSSCDDNKTDIPKDDYKEFIHKFTVLKKMNGFRIGENKFKIPNTNKYFYY</sequence>